<dbReference type="GO" id="GO:0003677">
    <property type="term" value="F:DNA binding"/>
    <property type="evidence" value="ECO:0007669"/>
    <property type="project" value="InterPro"/>
</dbReference>
<dbReference type="NCBIfam" id="TIGR03925">
    <property type="entry name" value="T7SS_EccC_b"/>
    <property type="match status" value="1"/>
</dbReference>
<evidence type="ECO:0000256" key="7">
    <source>
        <dbReference type="ARBA" id="ARBA00022989"/>
    </source>
</evidence>
<dbReference type="InterPro" id="IPR023837">
    <property type="entry name" value="EccCb-like_Actinobacteria"/>
</dbReference>
<feature type="domain" description="FtsK" evidence="13">
    <location>
        <begin position="1105"/>
        <end position="1281"/>
    </location>
</feature>
<dbReference type="GO" id="GO:0005524">
    <property type="term" value="F:ATP binding"/>
    <property type="evidence" value="ECO:0007669"/>
    <property type="project" value="UniProtKB-UniRule"/>
</dbReference>
<keyword evidence="4" id="KW-0677">Repeat</keyword>
<dbReference type="InterPro" id="IPR003593">
    <property type="entry name" value="AAA+_ATPase"/>
</dbReference>
<dbReference type="SMART" id="SM00382">
    <property type="entry name" value="AAA"/>
    <property type="match status" value="3"/>
</dbReference>
<name>A0A7W8VF48_9ACTN</name>
<evidence type="ECO:0000256" key="9">
    <source>
        <dbReference type="PROSITE-ProRule" id="PRU00289"/>
    </source>
</evidence>
<feature type="binding site" evidence="9">
    <location>
        <begin position="1123"/>
        <end position="1130"/>
    </location>
    <ligand>
        <name>ATP</name>
        <dbReference type="ChEBI" id="CHEBI:30616"/>
    </ligand>
</feature>
<dbReference type="InterPro" id="IPR023836">
    <property type="entry name" value="EccCa-like_Actinobacteria"/>
</dbReference>
<sequence length="1321" mass="141692">MTTRIVHRPARTVQPPAPQDTREVEAPPTLPDGNSQQSPLMAVLPMVGMMASLTIMMVVRNPAFIVFGAVILVVAVFAALGMFFSRRGQAARQRRNQRELYLEYLEELRDDLARAEREARARARLLAPPPEALYDIVRDPARLWERRRRDRDFLRVRIGTGEVPARPLALADRGSALTPTDPFMASEADAVIHRFSTAPDMPLAVPLDRVGDVSLVGSRPDVLRLVRALLAQAAVFHAPEDLALAVAHPAEHADDWSWLKWLPHTADADARAGGRRLIAPTPAELGALLADELRSRTDLAGEIRRGMGRREAYAAMRRLLIVHDTHGKTAADLVRPDDAIAPGALGATVLHLVERQVDEPGEVSVRITVDGDRAIVQDLRGEEEQTSSGTVDDVTPALLAGLVRMAAPLRLSAEAAEESAAEAGAADFTASLGIADPGALDVPRLWASRSERAFLRVPIGTDDTGRPLVLDLKEAAQLGMGPHGLCVGATGSGKSELLRTLVLSLAATHSPDDLSMVLADYKGGATFAPFAGLPHVAGLITNLEDDAALIERAYASLSGEVQRRQQVLKDAGNVASIGDYAHLRRKNPDLAPLPHLLVIIDEFGELLTARPDFIDLFLSIGRIGRSIGVHLLLSSQRIEGGKLRGLDTYLSYRLGLRTFSEEESRTVLDSPDAFHLPALPGFGYLKVDTTVYRRFKAGYVSGPFRGALAAEEERDTAPRPREFTAFDRPEDDRDAPVAEEPAMPERSAGPSLLEVMVGQLSGHGTRARGVWLPPLPSAVPLDGAVGAPAEGPGGLRLPGDRAPMRVPIGLLDDPAKQWQGVWELDLTASGGHAAFIGGPQTGKTTLLRTLVLSLALTHSPEQVAVYGLDLVGGGLQALTELPHVGGVAGRLDRERVRRTAEEVCGMLEHRAEVFRERGIDSVDRLRRMHARGEVPELPTADVVLVVDGFGAIRKDFEEIDELVTDVLQRGGGYGVHVVAAMLRWNDVRMATQSTFGQKVELRLNDPADSTVDRKLAGTFPPDAPGRALTDAELFGQVALPRIDGLQDASDLGEAVEKAAREAAGAWGGARVPRVRVLPRALHPGSLPGPDAEPAGVPLGVDEKALAPVVLDLFDRDQNLLVLGDGECGKTNLLRLLAAGLTARYAPEEVVFAVMDPRRTLKDAIPEPYLGGYAGSPRLCAGLAAGVAKELEERNPDGSGDRPSGPRIVVLADDYDLLTTAGQKPLAPFVPFAAAGRDIGLHFVLARRVAGASRGMYDPLVQAVRESGSTALLMSGDRGEGQILPRLYADAQPPGRGRWVRRGSSPVLVQTALLDPPPDAGR</sequence>
<comment type="subcellular location">
    <subcellularLocation>
        <location evidence="1">Cell membrane</location>
        <topology evidence="1">Multi-pass membrane protein</topology>
    </subcellularLocation>
</comment>
<evidence type="ECO:0000256" key="1">
    <source>
        <dbReference type="ARBA" id="ARBA00004651"/>
    </source>
</evidence>
<keyword evidence="5 9" id="KW-0547">Nucleotide-binding</keyword>
<dbReference type="EMBL" id="JACHDB010000001">
    <property type="protein sequence ID" value="MBB5434201.1"/>
    <property type="molecule type" value="Genomic_DNA"/>
</dbReference>
<dbReference type="InterPro" id="IPR050206">
    <property type="entry name" value="FtsK/SpoIIIE/SftA"/>
</dbReference>
<evidence type="ECO:0000256" key="10">
    <source>
        <dbReference type="SAM" id="Coils"/>
    </source>
</evidence>
<dbReference type="PANTHER" id="PTHR22683">
    <property type="entry name" value="SPORULATION PROTEIN RELATED"/>
    <property type="match status" value="1"/>
</dbReference>
<gene>
    <name evidence="14" type="ORF">HDA36_004285</name>
</gene>
<dbReference type="InterPro" id="IPR027417">
    <property type="entry name" value="P-loop_NTPase"/>
</dbReference>
<organism evidence="14 15">
    <name type="scientific">Nocardiopsis composta</name>
    <dbReference type="NCBI Taxonomy" id="157465"/>
    <lineage>
        <taxon>Bacteria</taxon>
        <taxon>Bacillati</taxon>
        <taxon>Actinomycetota</taxon>
        <taxon>Actinomycetes</taxon>
        <taxon>Streptosporangiales</taxon>
        <taxon>Nocardiopsidaceae</taxon>
        <taxon>Nocardiopsis</taxon>
    </lineage>
</organism>
<keyword evidence="7 12" id="KW-1133">Transmembrane helix</keyword>
<dbReference type="InterPro" id="IPR002543">
    <property type="entry name" value="FtsK_dom"/>
</dbReference>
<dbReference type="PANTHER" id="PTHR22683:SF1">
    <property type="entry name" value="TYPE VII SECRETION SYSTEM PROTEIN ESSC"/>
    <property type="match status" value="1"/>
</dbReference>
<feature type="domain" description="FtsK" evidence="13">
    <location>
        <begin position="465"/>
        <end position="665"/>
    </location>
</feature>
<evidence type="ECO:0000256" key="12">
    <source>
        <dbReference type="SAM" id="Phobius"/>
    </source>
</evidence>
<proteinExistence type="predicted"/>
<evidence type="ECO:0000256" key="3">
    <source>
        <dbReference type="ARBA" id="ARBA00022692"/>
    </source>
</evidence>
<accession>A0A7W8VF48</accession>
<evidence type="ECO:0000256" key="8">
    <source>
        <dbReference type="ARBA" id="ARBA00023136"/>
    </source>
</evidence>
<dbReference type="RefSeq" id="WP_184394618.1">
    <property type="nucleotide sequence ID" value="NZ_JACHDB010000001.1"/>
</dbReference>
<feature type="region of interest" description="Disordered" evidence="11">
    <location>
        <begin position="1"/>
        <end position="37"/>
    </location>
</feature>
<keyword evidence="10" id="KW-0175">Coiled coil</keyword>
<keyword evidence="15" id="KW-1185">Reference proteome</keyword>
<feature type="coiled-coil region" evidence="10">
    <location>
        <begin position="98"/>
        <end position="125"/>
    </location>
</feature>
<dbReference type="PROSITE" id="PS50901">
    <property type="entry name" value="FTSK"/>
    <property type="match status" value="3"/>
</dbReference>
<dbReference type="NCBIfam" id="TIGR03924">
    <property type="entry name" value="T7SS_EccC_a"/>
    <property type="match status" value="1"/>
</dbReference>
<dbReference type="Pfam" id="PF01580">
    <property type="entry name" value="FtsK_SpoIIIE"/>
    <property type="match status" value="3"/>
</dbReference>
<keyword evidence="6 9" id="KW-0067">ATP-binding</keyword>
<evidence type="ECO:0000259" key="13">
    <source>
        <dbReference type="PROSITE" id="PS50901"/>
    </source>
</evidence>
<evidence type="ECO:0000256" key="5">
    <source>
        <dbReference type="ARBA" id="ARBA00022741"/>
    </source>
</evidence>
<feature type="region of interest" description="Disordered" evidence="11">
    <location>
        <begin position="710"/>
        <end position="745"/>
    </location>
</feature>
<comment type="caution">
    <text evidence="14">The sequence shown here is derived from an EMBL/GenBank/DDBJ whole genome shotgun (WGS) entry which is preliminary data.</text>
</comment>
<evidence type="ECO:0000256" key="2">
    <source>
        <dbReference type="ARBA" id="ARBA00022475"/>
    </source>
</evidence>
<protein>
    <submittedName>
        <fullName evidence="14">S-DNA-T family DNA segregation ATPase FtsK/SpoIIIE</fullName>
    </submittedName>
</protein>
<dbReference type="SUPFAM" id="SSF52540">
    <property type="entry name" value="P-loop containing nucleoside triphosphate hydrolases"/>
    <property type="match status" value="3"/>
</dbReference>
<feature type="domain" description="FtsK" evidence="13">
    <location>
        <begin position="819"/>
        <end position="1010"/>
    </location>
</feature>
<evidence type="ECO:0000313" key="15">
    <source>
        <dbReference type="Proteomes" id="UP000572635"/>
    </source>
</evidence>
<keyword evidence="2" id="KW-1003">Cell membrane</keyword>
<keyword evidence="8 12" id="KW-0472">Membrane</keyword>
<dbReference type="Gene3D" id="3.40.50.300">
    <property type="entry name" value="P-loop containing nucleotide triphosphate hydrolases"/>
    <property type="match status" value="3"/>
</dbReference>
<reference evidence="14 15" key="1">
    <citation type="submission" date="2020-08" db="EMBL/GenBank/DDBJ databases">
        <title>Sequencing the genomes of 1000 actinobacteria strains.</title>
        <authorList>
            <person name="Klenk H.-P."/>
        </authorList>
    </citation>
    <scope>NUCLEOTIDE SEQUENCE [LARGE SCALE GENOMIC DNA]</scope>
    <source>
        <strain evidence="14 15">DSM 44551</strain>
    </source>
</reference>
<feature type="compositionally biased region" description="Basic and acidic residues" evidence="11">
    <location>
        <begin position="715"/>
        <end position="736"/>
    </location>
</feature>
<evidence type="ECO:0000256" key="6">
    <source>
        <dbReference type="ARBA" id="ARBA00022840"/>
    </source>
</evidence>
<feature type="binding site" evidence="9">
    <location>
        <begin position="837"/>
        <end position="844"/>
    </location>
    <ligand>
        <name>ATP</name>
        <dbReference type="ChEBI" id="CHEBI:30616"/>
    </ligand>
</feature>
<feature type="compositionally biased region" description="Basic residues" evidence="11">
    <location>
        <begin position="1"/>
        <end position="10"/>
    </location>
</feature>
<evidence type="ECO:0000256" key="11">
    <source>
        <dbReference type="SAM" id="MobiDB-lite"/>
    </source>
</evidence>
<dbReference type="Proteomes" id="UP000572635">
    <property type="component" value="Unassembled WGS sequence"/>
</dbReference>
<feature type="transmembrane region" description="Helical" evidence="12">
    <location>
        <begin position="65"/>
        <end position="85"/>
    </location>
</feature>
<evidence type="ECO:0000256" key="4">
    <source>
        <dbReference type="ARBA" id="ARBA00022737"/>
    </source>
</evidence>
<evidence type="ECO:0000313" key="14">
    <source>
        <dbReference type="EMBL" id="MBB5434201.1"/>
    </source>
</evidence>
<feature type="binding site" evidence="9">
    <location>
        <begin position="488"/>
        <end position="495"/>
    </location>
    <ligand>
        <name>ATP</name>
        <dbReference type="ChEBI" id="CHEBI:30616"/>
    </ligand>
</feature>
<dbReference type="GO" id="GO:0005886">
    <property type="term" value="C:plasma membrane"/>
    <property type="evidence" value="ECO:0007669"/>
    <property type="project" value="UniProtKB-SubCell"/>
</dbReference>
<keyword evidence="3 12" id="KW-0812">Transmembrane</keyword>